<dbReference type="GO" id="GO:0000271">
    <property type="term" value="P:polysaccharide biosynthetic process"/>
    <property type="evidence" value="ECO:0007669"/>
    <property type="project" value="InterPro"/>
</dbReference>
<evidence type="ECO:0000259" key="5">
    <source>
        <dbReference type="SMART" id="SM00984"/>
    </source>
</evidence>
<dbReference type="SUPFAM" id="SSF48179">
    <property type="entry name" value="6-phosphogluconate dehydrogenase C-terminal domain-like"/>
    <property type="match status" value="1"/>
</dbReference>
<protein>
    <submittedName>
        <fullName evidence="6">UDP-N-acetyl-D-galactosamine dehydrogenase</fullName>
    </submittedName>
</protein>
<dbReference type="GO" id="GO:0016616">
    <property type="term" value="F:oxidoreductase activity, acting on the CH-OH group of donors, NAD or NADP as acceptor"/>
    <property type="evidence" value="ECO:0007669"/>
    <property type="project" value="InterPro"/>
</dbReference>
<dbReference type="InterPro" id="IPR001732">
    <property type="entry name" value="UDP-Glc/GDP-Man_DH_N"/>
</dbReference>
<dbReference type="PIRSF" id="PIRSF000124">
    <property type="entry name" value="UDPglc_GDPman_dh"/>
    <property type="match status" value="1"/>
</dbReference>
<dbReference type="NCBIfam" id="NF011729">
    <property type="entry name" value="PRK15182.1"/>
    <property type="match status" value="1"/>
</dbReference>
<keyword evidence="3" id="KW-0520">NAD</keyword>
<dbReference type="Gene3D" id="3.40.50.720">
    <property type="entry name" value="NAD(P)-binding Rossmann-like Domain"/>
    <property type="match status" value="2"/>
</dbReference>
<reference evidence="6 7" key="1">
    <citation type="submission" date="2018-05" db="EMBL/GenBank/DDBJ databases">
        <title>Genomic Encyclopedia of Type Strains, Phase IV (KMG-IV): sequencing the most valuable type-strain genomes for metagenomic binning, comparative biology and taxonomic classification.</title>
        <authorList>
            <person name="Goeker M."/>
        </authorList>
    </citation>
    <scope>NUCLEOTIDE SEQUENCE [LARGE SCALE GENOMIC DNA]</scope>
    <source>
        <strain evidence="6 7">DSM 23606</strain>
    </source>
</reference>
<dbReference type="Pfam" id="PF03720">
    <property type="entry name" value="UDPG_MGDP_dh_C"/>
    <property type="match status" value="1"/>
</dbReference>
<gene>
    <name evidence="6" type="ORF">C7443_105300</name>
</gene>
<evidence type="ECO:0000313" key="7">
    <source>
        <dbReference type="Proteomes" id="UP000246569"/>
    </source>
</evidence>
<dbReference type="SUPFAM" id="SSF51735">
    <property type="entry name" value="NAD(P)-binding Rossmann-fold domains"/>
    <property type="match status" value="1"/>
</dbReference>
<dbReference type="InterPro" id="IPR036291">
    <property type="entry name" value="NAD(P)-bd_dom_sf"/>
</dbReference>
<dbReference type="InterPro" id="IPR028359">
    <property type="entry name" value="UDP_ManNAc/GlcNAc_DH"/>
</dbReference>
<organism evidence="6 7">
    <name type="scientific">Plasticicumulans acidivorans</name>
    <dbReference type="NCBI Taxonomy" id="886464"/>
    <lineage>
        <taxon>Bacteria</taxon>
        <taxon>Pseudomonadati</taxon>
        <taxon>Pseudomonadota</taxon>
        <taxon>Gammaproteobacteria</taxon>
        <taxon>Candidatus Competibacteraceae</taxon>
        <taxon>Plasticicumulans</taxon>
    </lineage>
</organism>
<sequence length="424" mass="46788">MELNNVRIGLIGLGYVGLPLAVEFGKHYLTTGFDVKADRVAELREGRDSTLEVEPELLAEASQLSFTSTLEDIRSCNVYIVTVPTPIDSAKRPDLSPLEKASASIGQVLKRGDVVIYESTVYPGATEEVCVPILEKVSGLKFNLDFFAGYSPERINPGDKEHRVTTIKKVTSGSTPEVAEFVDHLYGSIITAGTHKASSIKVAEAAKVIENTQRDVNISLINELALIFNRLGIDTEEVLLAAGTKWNFLPFRPGLVGGHCIGVDPYYLTHKAQEIGYHPEVILAGRRINDGMGVYVAEQVIKLMTRQRMHVVGSRVLVMGLTFKENCPDLRNTRVVDIVHELKTYNAHVDVYDPWVSAAEAEHEYGIHPVSELIEGQYDAIILAVAHQQFQAMGVERIRALGKPNAVLFDIKYVLPREAVDGRL</sequence>
<dbReference type="PANTHER" id="PTHR43491:SF2">
    <property type="entry name" value="UDP-N-ACETYL-D-MANNOSAMINE DEHYDROGENASE"/>
    <property type="match status" value="1"/>
</dbReference>
<dbReference type="InterPro" id="IPR014026">
    <property type="entry name" value="UDP-Glc/GDP-Man_DH_dimer"/>
</dbReference>
<dbReference type="InterPro" id="IPR017476">
    <property type="entry name" value="UDP-Glc/GDP-Man"/>
</dbReference>
<evidence type="ECO:0000256" key="4">
    <source>
        <dbReference type="PIRNR" id="PIRNR000124"/>
    </source>
</evidence>
<dbReference type="SMART" id="SM00984">
    <property type="entry name" value="UDPG_MGDP_dh_C"/>
    <property type="match status" value="1"/>
</dbReference>
<evidence type="ECO:0000256" key="1">
    <source>
        <dbReference type="ARBA" id="ARBA00006601"/>
    </source>
</evidence>
<evidence type="ECO:0000313" key="6">
    <source>
        <dbReference type="EMBL" id="PWV61866.1"/>
    </source>
</evidence>
<dbReference type="Pfam" id="PF03721">
    <property type="entry name" value="UDPG_MGDP_dh_N"/>
    <property type="match status" value="1"/>
</dbReference>
<dbReference type="OrthoDB" id="9803238at2"/>
<dbReference type="RefSeq" id="WP_110018646.1">
    <property type="nucleotide sequence ID" value="NZ_QGTJ01000005.1"/>
</dbReference>
<dbReference type="NCBIfam" id="TIGR03026">
    <property type="entry name" value="NDP-sugDHase"/>
    <property type="match status" value="1"/>
</dbReference>
<dbReference type="Proteomes" id="UP000246569">
    <property type="component" value="Unassembled WGS sequence"/>
</dbReference>
<comment type="caution">
    <text evidence="6">The sequence shown here is derived from an EMBL/GenBank/DDBJ whole genome shotgun (WGS) entry which is preliminary data.</text>
</comment>
<dbReference type="EMBL" id="QGTJ01000005">
    <property type="protein sequence ID" value="PWV61866.1"/>
    <property type="molecule type" value="Genomic_DNA"/>
</dbReference>
<dbReference type="GO" id="GO:0016628">
    <property type="term" value="F:oxidoreductase activity, acting on the CH-CH group of donors, NAD or NADP as acceptor"/>
    <property type="evidence" value="ECO:0007669"/>
    <property type="project" value="InterPro"/>
</dbReference>
<dbReference type="PIRSF" id="PIRSF500136">
    <property type="entry name" value="UDP_ManNAc_DH"/>
    <property type="match status" value="1"/>
</dbReference>
<proteinExistence type="inferred from homology"/>
<dbReference type="Pfam" id="PF00984">
    <property type="entry name" value="UDPG_MGDP_dh"/>
    <property type="match status" value="1"/>
</dbReference>
<dbReference type="AlphaFoldDB" id="A0A317MV31"/>
<evidence type="ECO:0000256" key="3">
    <source>
        <dbReference type="ARBA" id="ARBA00023027"/>
    </source>
</evidence>
<evidence type="ECO:0000256" key="2">
    <source>
        <dbReference type="ARBA" id="ARBA00023002"/>
    </source>
</evidence>
<accession>A0A317MV31</accession>
<dbReference type="GO" id="GO:0051287">
    <property type="term" value="F:NAD binding"/>
    <property type="evidence" value="ECO:0007669"/>
    <property type="project" value="InterPro"/>
</dbReference>
<keyword evidence="2" id="KW-0560">Oxidoreductase</keyword>
<dbReference type="InterPro" id="IPR014027">
    <property type="entry name" value="UDP-Glc/GDP-Man_DH_C"/>
</dbReference>
<dbReference type="InterPro" id="IPR036220">
    <property type="entry name" value="UDP-Glc/GDP-Man_DH_C_sf"/>
</dbReference>
<name>A0A317MV31_9GAMM</name>
<dbReference type="InterPro" id="IPR008927">
    <property type="entry name" value="6-PGluconate_DH-like_C_sf"/>
</dbReference>
<keyword evidence="7" id="KW-1185">Reference proteome</keyword>
<dbReference type="SUPFAM" id="SSF52413">
    <property type="entry name" value="UDP-glucose/GDP-mannose dehydrogenase C-terminal domain"/>
    <property type="match status" value="1"/>
</dbReference>
<comment type="similarity">
    <text evidence="1 4">Belongs to the UDP-glucose/GDP-mannose dehydrogenase family.</text>
</comment>
<dbReference type="PANTHER" id="PTHR43491">
    <property type="entry name" value="UDP-N-ACETYL-D-MANNOSAMINE DEHYDROGENASE"/>
    <property type="match status" value="1"/>
</dbReference>
<feature type="domain" description="UDP-glucose/GDP-mannose dehydrogenase C-terminal" evidence="5">
    <location>
        <begin position="317"/>
        <end position="417"/>
    </location>
</feature>